<feature type="transmembrane region" description="Helical" evidence="1">
    <location>
        <begin position="372"/>
        <end position="391"/>
    </location>
</feature>
<feature type="transmembrane region" description="Helical" evidence="1">
    <location>
        <begin position="474"/>
        <end position="497"/>
    </location>
</feature>
<dbReference type="Gene3D" id="3.30.70.1320">
    <property type="entry name" value="Multidrug efflux transporter AcrB pore domain like"/>
    <property type="match status" value="1"/>
</dbReference>
<sequence>MSDNKNKLYRNFRATSFAVDNATSMFLLTMMLLIFGVQSYLTMPKEQFPEIVIPTIYVATTYAGNSAEDMETLVTIPLEKELASINGVKKIEGNSINDFSNLIVEFNTAVEVETALRDVKDAVDKAKGDRDFPKDLTAGPNVFEINFSEFPIMTVNLSGNYSNDELRLFGEYLQNEIEKLSEISEVKLKGTSDKEVQIDVDWKQMQAKKISFNDIANAIAMENITMSAGERNFNGFNRSVRVVGEFKNMEEIENIIIKSEFQNVVFIKDVATVVKGVATPTSIARSDQLPVVSLDVIKRGGENLLSASDQIKDIVEKAKAKKFPSELKVTIFNDQSINTRDQVSNLQNSIISGVILVVLVLLFFLGLRNAMFVGLAIPLSMLMGILILNIMGITLNVIVLFSLILALGMLVDNSIVVVENIYRYMQEGFSGVDASKKAAGEVAMPIIASTATTLAAFVPLMFWPGMMGEFMGYLPLTLIIVLSSSLFVALILTPVFASVLMKVGTEELIREDEKRKLFNNLLGVGIFFLFAVFAHMSDKMWLRNILGLVIILTLLNYFIFRPGAILFQGKVLPWLENLYDAFIRFVLKGVMPVITFIAVIALLFGSISLFNNNTPKTVFFPETDPLYINAFVELPIGSDIQSTNALMKELEAKVDRSIKTFKDAGIVDAVLSQIGENTADPAAPPEPGATPNKARITVAFVSSDKRKGLSTNDAMDSIRNALTGYAGVSLVVDRNQDGPPTGKPINLEISGDDKTMRELTIVSDNILRHLKGLNVPGVEELNMNISSKVQQDIIEIDRESSRRYGLSTLDIAQALNTSLYGREVSKYKDGDDEYPIMLRFNEEYRNNNEALMNQIVTFRNMDAGGRIVQVPISAVATKRPSSTYSAVKRKNEKRTITIYSNILEGYNATEVVNELKRGMENYADENLEEAYTYVFTGEQEEMAENMAFLSQALLIAIFAIFLILVSQFNSFVSPFIIILSILFSTIGVFLGYWWTEMDLVVIMTGIGIISLAGIVVNNAIVLIDYINFLQSRERQNSEVDYLPAESIKQSIITGGKTRLRPVLLTAITTVLGLIPLAIGFNLNFATLITELDPKIFIGGDNAVMWGAMSWTIVYGLIFATFLTLVVVPVMYWLFYRVTKFVKGLFGFKH</sequence>
<keyword evidence="1" id="KW-1133">Transmembrane helix</keyword>
<protein>
    <submittedName>
        <fullName evidence="2">RND multidrug efflux transporter Acriflavin resistance protein</fullName>
    </submittedName>
</protein>
<dbReference type="Pfam" id="PF00873">
    <property type="entry name" value="ACR_tran"/>
    <property type="match status" value="2"/>
</dbReference>
<evidence type="ECO:0000313" key="2">
    <source>
        <dbReference type="EMBL" id="CAA6799637.1"/>
    </source>
</evidence>
<keyword evidence="1" id="KW-0472">Membrane</keyword>
<feature type="transmembrane region" description="Helical" evidence="1">
    <location>
        <begin position="517"/>
        <end position="535"/>
    </location>
</feature>
<feature type="transmembrane region" description="Helical" evidence="1">
    <location>
        <begin position="581"/>
        <end position="604"/>
    </location>
</feature>
<dbReference type="EMBL" id="CACVAQ010000040">
    <property type="protein sequence ID" value="CAA6799637.1"/>
    <property type="molecule type" value="Genomic_DNA"/>
</dbReference>
<feature type="transmembrane region" description="Helical" evidence="1">
    <location>
        <begin position="442"/>
        <end position="462"/>
    </location>
</feature>
<reference evidence="2" key="1">
    <citation type="submission" date="2020-01" db="EMBL/GenBank/DDBJ databases">
        <authorList>
            <person name="Meier V. D."/>
            <person name="Meier V D."/>
        </authorList>
    </citation>
    <scope>NUCLEOTIDE SEQUENCE</scope>
    <source>
        <strain evidence="2">HLG_WM_MAG_10</strain>
    </source>
</reference>
<dbReference type="GO" id="GO:0005886">
    <property type="term" value="C:plasma membrane"/>
    <property type="evidence" value="ECO:0007669"/>
    <property type="project" value="TreeGrafter"/>
</dbReference>
<feature type="transmembrane region" description="Helical" evidence="1">
    <location>
        <begin position="946"/>
        <end position="965"/>
    </location>
</feature>
<dbReference type="Gene3D" id="3.30.70.1440">
    <property type="entry name" value="Multidrug efflux transporter AcrB pore domain"/>
    <property type="match status" value="1"/>
</dbReference>
<organism evidence="2">
    <name type="scientific">uncultured Aureispira sp</name>
    <dbReference type="NCBI Taxonomy" id="1331704"/>
    <lineage>
        <taxon>Bacteria</taxon>
        <taxon>Pseudomonadati</taxon>
        <taxon>Bacteroidota</taxon>
        <taxon>Saprospiria</taxon>
        <taxon>Saprospirales</taxon>
        <taxon>Saprospiraceae</taxon>
        <taxon>Aureispira</taxon>
        <taxon>environmental samples</taxon>
    </lineage>
</organism>
<dbReference type="AlphaFoldDB" id="A0A6S6S974"/>
<feature type="transmembrane region" description="Helical" evidence="1">
    <location>
        <begin position="1108"/>
        <end position="1134"/>
    </location>
</feature>
<dbReference type="SUPFAM" id="SSF82866">
    <property type="entry name" value="Multidrug efflux transporter AcrB transmembrane domain"/>
    <property type="match status" value="2"/>
</dbReference>
<dbReference type="SUPFAM" id="SSF82714">
    <property type="entry name" value="Multidrug efflux transporter AcrB TolC docking domain, DN and DC subdomains"/>
    <property type="match status" value="2"/>
</dbReference>
<gene>
    <name evidence="2" type="ORF">HELGO_WM29612</name>
</gene>
<feature type="transmembrane region" description="Helical" evidence="1">
    <location>
        <begin position="541"/>
        <end position="560"/>
    </location>
</feature>
<evidence type="ECO:0000256" key="1">
    <source>
        <dbReference type="SAM" id="Phobius"/>
    </source>
</evidence>
<name>A0A6S6S974_9BACT</name>
<feature type="transmembrane region" description="Helical" evidence="1">
    <location>
        <begin position="397"/>
        <end position="422"/>
    </location>
</feature>
<keyword evidence="1" id="KW-0812">Transmembrane</keyword>
<dbReference type="PANTHER" id="PTHR32063">
    <property type="match status" value="1"/>
</dbReference>
<feature type="transmembrane region" description="Helical" evidence="1">
    <location>
        <begin position="21"/>
        <end position="41"/>
    </location>
</feature>
<dbReference type="PRINTS" id="PR00702">
    <property type="entry name" value="ACRIFLAVINRP"/>
</dbReference>
<feature type="transmembrane region" description="Helical" evidence="1">
    <location>
        <begin position="972"/>
        <end position="994"/>
    </location>
</feature>
<dbReference type="GO" id="GO:0042910">
    <property type="term" value="F:xenobiotic transmembrane transporter activity"/>
    <property type="evidence" value="ECO:0007669"/>
    <property type="project" value="TreeGrafter"/>
</dbReference>
<dbReference type="Gene3D" id="3.30.2090.10">
    <property type="entry name" value="Multidrug efflux transporter AcrB TolC docking domain, DN and DC subdomains"/>
    <property type="match status" value="2"/>
</dbReference>
<feature type="transmembrane region" description="Helical" evidence="1">
    <location>
        <begin position="1000"/>
        <end position="1026"/>
    </location>
</feature>
<dbReference type="Gene3D" id="3.30.70.1430">
    <property type="entry name" value="Multidrug efflux transporter AcrB pore domain"/>
    <property type="match status" value="2"/>
</dbReference>
<dbReference type="InterPro" id="IPR027463">
    <property type="entry name" value="AcrB_DN_DC_subdom"/>
</dbReference>
<dbReference type="InterPro" id="IPR001036">
    <property type="entry name" value="Acrflvin-R"/>
</dbReference>
<accession>A0A6S6S974</accession>
<dbReference type="PANTHER" id="PTHR32063:SF0">
    <property type="entry name" value="SWARMING MOTILITY PROTEIN SWRC"/>
    <property type="match status" value="1"/>
</dbReference>
<feature type="transmembrane region" description="Helical" evidence="1">
    <location>
        <begin position="346"/>
        <end position="365"/>
    </location>
</feature>
<feature type="transmembrane region" description="Helical" evidence="1">
    <location>
        <begin position="1062"/>
        <end position="1088"/>
    </location>
</feature>
<dbReference type="SUPFAM" id="SSF82693">
    <property type="entry name" value="Multidrug efflux transporter AcrB pore domain, PN1, PN2, PC1 and PC2 subdomains"/>
    <property type="match status" value="2"/>
</dbReference>
<dbReference type="Gene3D" id="1.20.1640.10">
    <property type="entry name" value="Multidrug efflux transporter AcrB transmembrane domain"/>
    <property type="match status" value="2"/>
</dbReference>
<proteinExistence type="predicted"/>